<name>A0A2W5T5N8_9BACT</name>
<feature type="compositionally biased region" description="Pro residues" evidence="1">
    <location>
        <begin position="244"/>
        <end position="253"/>
    </location>
</feature>
<gene>
    <name evidence="3" type="ORF">DI536_27180</name>
</gene>
<dbReference type="EMBL" id="QFQP01000030">
    <property type="protein sequence ID" value="PZR07556.1"/>
    <property type="molecule type" value="Genomic_DNA"/>
</dbReference>
<evidence type="ECO:0000313" key="4">
    <source>
        <dbReference type="Proteomes" id="UP000249061"/>
    </source>
</evidence>
<proteinExistence type="predicted"/>
<accession>A0A2W5T5N8</accession>
<feature type="compositionally biased region" description="Low complexity" evidence="1">
    <location>
        <begin position="234"/>
        <end position="243"/>
    </location>
</feature>
<protein>
    <submittedName>
        <fullName evidence="3">Uncharacterized protein</fullName>
    </submittedName>
</protein>
<dbReference type="AlphaFoldDB" id="A0A2W5T5N8"/>
<evidence type="ECO:0000256" key="1">
    <source>
        <dbReference type="SAM" id="MobiDB-lite"/>
    </source>
</evidence>
<dbReference type="SUPFAM" id="SSF53850">
    <property type="entry name" value="Periplasmic binding protein-like II"/>
    <property type="match status" value="1"/>
</dbReference>
<keyword evidence="2" id="KW-0732">Signal</keyword>
<feature type="chain" id="PRO_5016174195" evidence="2">
    <location>
        <begin position="19"/>
        <end position="403"/>
    </location>
</feature>
<feature type="region of interest" description="Disordered" evidence="1">
    <location>
        <begin position="234"/>
        <end position="255"/>
    </location>
</feature>
<feature type="signal peptide" evidence="2">
    <location>
        <begin position="1"/>
        <end position="18"/>
    </location>
</feature>
<organism evidence="3 4">
    <name type="scientific">Archangium gephyra</name>
    <dbReference type="NCBI Taxonomy" id="48"/>
    <lineage>
        <taxon>Bacteria</taxon>
        <taxon>Pseudomonadati</taxon>
        <taxon>Myxococcota</taxon>
        <taxon>Myxococcia</taxon>
        <taxon>Myxococcales</taxon>
        <taxon>Cystobacterineae</taxon>
        <taxon>Archangiaceae</taxon>
        <taxon>Archangium</taxon>
    </lineage>
</organism>
<dbReference type="Proteomes" id="UP000249061">
    <property type="component" value="Unassembled WGS sequence"/>
</dbReference>
<evidence type="ECO:0000256" key="2">
    <source>
        <dbReference type="SAM" id="SignalP"/>
    </source>
</evidence>
<sequence>MTARCAVLLAAVSLSAFAGSRPRPGGTLQLVLVSPSMTVDPSSADAPIDAFRLSLTHQPICRLVDMTRSPGVLKLTVPASVDVKFVTEALTRGAPLLTNVGAPNVNGREVELPIRGARTDLERTLCHPLFSLPVGPFKVKGTRLEAFDEQPMGRPYLDGLALQATDARTAERLFAQRRAQLVVGASTPTDAPQLFVTALALGPGLANVRTAIESSIDRADLARFFVPAPSAALPSLQPGATPTTPTPARPSPVTPAQELTLSFDQTAEHERGIAQRLQVKLQPFGYRVALKPVPRAEVKARAPGANELVLRSFALPPSPTGALLMWLSVAGQQARAAAVLQSISSAPDADARARDLSLQLANELNVIPLVTRGLGVSATRDVQHLTRDAMGLPRVDDAFFSAE</sequence>
<reference evidence="3 4" key="1">
    <citation type="submission" date="2017-08" db="EMBL/GenBank/DDBJ databases">
        <title>Infants hospitalized years apart are colonized by the same room-sourced microbial strains.</title>
        <authorList>
            <person name="Brooks B."/>
            <person name="Olm M.R."/>
            <person name="Firek B.A."/>
            <person name="Baker R."/>
            <person name="Thomas B.C."/>
            <person name="Morowitz M.J."/>
            <person name="Banfield J.F."/>
        </authorList>
    </citation>
    <scope>NUCLEOTIDE SEQUENCE [LARGE SCALE GENOMIC DNA]</scope>
    <source>
        <strain evidence="3">S2_003_000_R2_14</strain>
    </source>
</reference>
<evidence type="ECO:0000313" key="3">
    <source>
        <dbReference type="EMBL" id="PZR07556.1"/>
    </source>
</evidence>
<comment type="caution">
    <text evidence="3">The sequence shown here is derived from an EMBL/GenBank/DDBJ whole genome shotgun (WGS) entry which is preliminary data.</text>
</comment>